<name>A0A5B7KGF1_PORTR</name>
<sequence>MFGVVLSAVVCGLVPYLVIRALWCHFNPKRQHLQGKHVLVRP</sequence>
<keyword evidence="2" id="KW-1185">Reference proteome</keyword>
<gene>
    <name evidence="1" type="ORF">E2C01_100051</name>
</gene>
<evidence type="ECO:0000313" key="2">
    <source>
        <dbReference type="Proteomes" id="UP000324222"/>
    </source>
</evidence>
<evidence type="ECO:0000313" key="1">
    <source>
        <dbReference type="EMBL" id="MPD04368.1"/>
    </source>
</evidence>
<accession>A0A5B7KGF1</accession>
<dbReference type="Proteomes" id="UP000324222">
    <property type="component" value="Unassembled WGS sequence"/>
</dbReference>
<dbReference type="AlphaFoldDB" id="A0A5B7KGF1"/>
<organism evidence="1 2">
    <name type="scientific">Portunus trituberculatus</name>
    <name type="common">Swimming crab</name>
    <name type="synonym">Neptunus trituberculatus</name>
    <dbReference type="NCBI Taxonomy" id="210409"/>
    <lineage>
        <taxon>Eukaryota</taxon>
        <taxon>Metazoa</taxon>
        <taxon>Ecdysozoa</taxon>
        <taxon>Arthropoda</taxon>
        <taxon>Crustacea</taxon>
        <taxon>Multicrustacea</taxon>
        <taxon>Malacostraca</taxon>
        <taxon>Eumalacostraca</taxon>
        <taxon>Eucarida</taxon>
        <taxon>Decapoda</taxon>
        <taxon>Pleocyemata</taxon>
        <taxon>Brachyura</taxon>
        <taxon>Eubrachyura</taxon>
        <taxon>Portunoidea</taxon>
        <taxon>Portunidae</taxon>
        <taxon>Portuninae</taxon>
        <taxon>Portunus</taxon>
    </lineage>
</organism>
<protein>
    <submittedName>
        <fullName evidence="1">Uncharacterized protein</fullName>
    </submittedName>
</protein>
<dbReference type="OrthoDB" id="37659at2759"/>
<reference evidence="1 2" key="1">
    <citation type="submission" date="2019-05" db="EMBL/GenBank/DDBJ databases">
        <title>Another draft genome of Portunus trituberculatus and its Hox gene families provides insights of decapod evolution.</title>
        <authorList>
            <person name="Jeong J.-H."/>
            <person name="Song I."/>
            <person name="Kim S."/>
            <person name="Choi T."/>
            <person name="Kim D."/>
            <person name="Ryu S."/>
            <person name="Kim W."/>
        </authorList>
    </citation>
    <scope>NUCLEOTIDE SEQUENCE [LARGE SCALE GENOMIC DNA]</scope>
    <source>
        <tissue evidence="1">Muscle</tissue>
    </source>
</reference>
<dbReference type="EMBL" id="VSRR010140761">
    <property type="protein sequence ID" value="MPD04368.1"/>
    <property type="molecule type" value="Genomic_DNA"/>
</dbReference>
<comment type="caution">
    <text evidence="1">The sequence shown here is derived from an EMBL/GenBank/DDBJ whole genome shotgun (WGS) entry which is preliminary data.</text>
</comment>
<proteinExistence type="predicted"/>